<dbReference type="AlphaFoldDB" id="A0A645BE83"/>
<dbReference type="EMBL" id="VSSQ01019589">
    <property type="protein sequence ID" value="MPM63760.1"/>
    <property type="molecule type" value="Genomic_DNA"/>
</dbReference>
<organism evidence="1">
    <name type="scientific">bioreactor metagenome</name>
    <dbReference type="NCBI Taxonomy" id="1076179"/>
    <lineage>
        <taxon>unclassified sequences</taxon>
        <taxon>metagenomes</taxon>
        <taxon>ecological metagenomes</taxon>
    </lineage>
</organism>
<reference evidence="1" key="1">
    <citation type="submission" date="2019-08" db="EMBL/GenBank/DDBJ databases">
        <authorList>
            <person name="Kucharzyk K."/>
            <person name="Murdoch R.W."/>
            <person name="Higgins S."/>
            <person name="Loffler F."/>
        </authorList>
    </citation>
    <scope>NUCLEOTIDE SEQUENCE</scope>
</reference>
<proteinExistence type="predicted"/>
<protein>
    <submittedName>
        <fullName evidence="1">Uncharacterized protein</fullName>
    </submittedName>
</protein>
<evidence type="ECO:0000313" key="1">
    <source>
        <dbReference type="EMBL" id="MPM63760.1"/>
    </source>
</evidence>
<gene>
    <name evidence="1" type="ORF">SDC9_110643</name>
</gene>
<name>A0A645BE83_9ZZZZ</name>
<sequence length="148" mass="16733">MFVGQVYLPFFAFCTLAPRYVLADRPAFLLRQGAHDGNQQLTLGVHGVNILFFEEHFDALIFQLANRRQCVDRVSCKAGDALRNDQIDLSRQRVRYHAIETVALFRVRAGDALVGIHFDHRPVWVSGDLAGIIIDLRFEARKLLVAVG</sequence>
<comment type="caution">
    <text evidence="1">The sequence shown here is derived from an EMBL/GenBank/DDBJ whole genome shotgun (WGS) entry which is preliminary data.</text>
</comment>
<accession>A0A645BE83</accession>